<dbReference type="Pfam" id="PF09423">
    <property type="entry name" value="PhoD"/>
    <property type="match status" value="1"/>
</dbReference>
<dbReference type="InterPro" id="IPR038607">
    <property type="entry name" value="PhoD-like_sf"/>
</dbReference>
<evidence type="ECO:0000313" key="4">
    <source>
        <dbReference type="Proteomes" id="UP001172055"/>
    </source>
</evidence>
<dbReference type="InterPro" id="IPR029052">
    <property type="entry name" value="Metallo-depent_PP-like"/>
</dbReference>
<reference evidence="3 4" key="1">
    <citation type="submission" date="2023-06" db="EMBL/GenBank/DDBJ databases">
        <title>Novel species in genus Planococcus.</title>
        <authorList>
            <person name="Ning S."/>
        </authorList>
    </citation>
    <scope>NUCLEOTIDE SEQUENCE [LARGE SCALE GENOMIC DNA]</scope>
    <source>
        <strain evidence="3 4">N028</strain>
    </source>
</reference>
<evidence type="ECO:0000259" key="2">
    <source>
        <dbReference type="Pfam" id="PF16655"/>
    </source>
</evidence>
<dbReference type="Gene3D" id="2.60.40.380">
    <property type="entry name" value="Purple acid phosphatase-like, N-terminal"/>
    <property type="match status" value="1"/>
</dbReference>
<feature type="domain" description="Phospholipase D N-terminal" evidence="2">
    <location>
        <begin position="54"/>
        <end position="165"/>
    </location>
</feature>
<evidence type="ECO:0000259" key="1">
    <source>
        <dbReference type="Pfam" id="PF09423"/>
    </source>
</evidence>
<dbReference type="PANTHER" id="PTHR43606:SF2">
    <property type="entry name" value="ALKALINE PHOSPHATASE FAMILY PROTEIN (AFU_ORTHOLOGUE AFUA_5G03860)"/>
    <property type="match status" value="1"/>
</dbReference>
<comment type="caution">
    <text evidence="3">The sequence shown here is derived from an EMBL/GenBank/DDBJ whole genome shotgun (WGS) entry which is preliminary data.</text>
</comment>
<accession>A0ABT8N4B2</accession>
<dbReference type="CDD" id="cd07389">
    <property type="entry name" value="MPP_PhoD"/>
    <property type="match status" value="1"/>
</dbReference>
<dbReference type="SUPFAM" id="SSF56300">
    <property type="entry name" value="Metallo-dependent phosphatases"/>
    <property type="match status" value="1"/>
</dbReference>
<dbReference type="InterPro" id="IPR018946">
    <property type="entry name" value="PhoD-like_MPP"/>
</dbReference>
<dbReference type="Proteomes" id="UP001172055">
    <property type="component" value="Unassembled WGS sequence"/>
</dbReference>
<organism evidence="3 4">
    <name type="scientific">Planococcus shixiaomingii</name>
    <dbReference type="NCBI Taxonomy" id="3058393"/>
    <lineage>
        <taxon>Bacteria</taxon>
        <taxon>Bacillati</taxon>
        <taxon>Bacillota</taxon>
        <taxon>Bacilli</taxon>
        <taxon>Bacillales</taxon>
        <taxon>Caryophanaceae</taxon>
        <taxon>Planococcus</taxon>
    </lineage>
</organism>
<gene>
    <name evidence="3" type="ORF">QWY14_13000</name>
</gene>
<dbReference type="InterPro" id="IPR032093">
    <property type="entry name" value="PhoD_N"/>
</dbReference>
<dbReference type="Gene3D" id="3.60.21.70">
    <property type="entry name" value="PhoD-like phosphatase"/>
    <property type="match status" value="1"/>
</dbReference>
<name>A0ABT8N4B2_9BACL</name>
<keyword evidence="4" id="KW-1185">Reference proteome</keyword>
<protein>
    <submittedName>
        <fullName evidence="3">Alkaline phosphatase D family protein</fullName>
    </submittedName>
</protein>
<dbReference type="Pfam" id="PF16655">
    <property type="entry name" value="PhoD_N"/>
    <property type="match status" value="1"/>
</dbReference>
<evidence type="ECO:0000313" key="3">
    <source>
        <dbReference type="EMBL" id="MDN7242724.1"/>
    </source>
</evidence>
<dbReference type="PANTHER" id="PTHR43606">
    <property type="entry name" value="PHOSPHATASE, PUTATIVE (AFU_ORTHOLOGUE AFUA_6G08710)-RELATED"/>
    <property type="match status" value="1"/>
</dbReference>
<dbReference type="RefSeq" id="WP_301724282.1">
    <property type="nucleotide sequence ID" value="NZ_JAUJWV010000002.1"/>
</dbReference>
<proteinExistence type="predicted"/>
<sequence length="641" mass="73292">MTEDGLSMDKKALRDSYRFSEEFLAGDLFIIDDLVQNVEHYIANKKEGAGFPQSVASGDPTSSGMMLWTRVDPDQEAGFTTEEIESKGMSLFEKEVIEQGKFVMFQLSTDNNFDSVALTGFAPIWKNCDNVVRVDLNNFLESDKTYYYRFITKSGLMSKTGRCKTLPDKGYRPATIGYISCQDYKNGYFNVLSCLADEEMDFFLHLGDYVYESLKKERHHVREIAVPGGTHKAFTLADYRELYKVYRSDPDLQKLHQNHAMVAVWDDHEFADNTYYPAIAPDHSFEPDRKRRHAASQAWLEYMPSRVTYDPAQSPDDALKIYRTLKIGDLANIYMTDERLFRSAPMGGPKQLSGADEKKEIEKRSMLGKEQREWFLDELSTSKSLWNIWGNSVQITPFKVSKRYLNLDAWDGFTYERDIIANKIFEKKIKNLIALTGDFHTFEASYLQTDYTPGAKGEKFGVELMVGSVTSLNPHEHIQHPTQKFLGRLKNVSGSMPVAPAVELVSEITPDKGKENKRVRNITFRTLEKVMKRYNPWITLLDGTSHGYAVLELNEAKAIWKAYAVKTIETPSTDKSLLFQCEIPNGKVEINVTYARGIKKDVTELSFFISAVGTLLFALRKLDKSANKNQNKKETEQERLQ</sequence>
<feature type="domain" description="PhoD-like phosphatase metallophosphatase" evidence="1">
    <location>
        <begin position="178"/>
        <end position="479"/>
    </location>
</feature>
<dbReference type="EMBL" id="JAUJWV010000002">
    <property type="protein sequence ID" value="MDN7242724.1"/>
    <property type="molecule type" value="Genomic_DNA"/>
</dbReference>
<dbReference type="InterPro" id="IPR052900">
    <property type="entry name" value="Phospholipid_Metab_Enz"/>
</dbReference>